<dbReference type="GeneID" id="8241627"/>
<feature type="transmembrane region" description="Helical" evidence="2">
    <location>
        <begin position="101"/>
        <end position="124"/>
    </location>
</feature>
<feature type="transmembrane region" description="Helical" evidence="2">
    <location>
        <begin position="34"/>
        <end position="59"/>
    </location>
</feature>
<sequence length="282" mass="30447">MAPRMMHPRVGTGEPDPEEDESEEEKKDGILIPLLTFFGFVFVFIPITVMLMGAIFGLILAEVEGWKIKDGFYYIISMLCGLPTPLTEVDPDTDEGKLVDVIVALWALALAGTIIGVVGGLSVINRLVDAAESFGQRFKRAARKAVTGSDEEAPAAADEDGEEKPVSLTLNVLTFLVFIFIVIPIVIILVAVLFGFILAEVEGWKIKDGFYYIISMLCGLPNPLTDVTPDSDEGKIVDIIIALWALSLAGTIIGIVGGMSVINTLVESAEALGERFGKKKEN</sequence>
<dbReference type="Proteomes" id="UP000002009">
    <property type="component" value="Chromosome 3"/>
</dbReference>
<keyword evidence="4" id="KW-1185">Reference proteome</keyword>
<evidence type="ECO:0000256" key="1">
    <source>
        <dbReference type="SAM" id="MobiDB-lite"/>
    </source>
</evidence>
<reference evidence="3 4" key="1">
    <citation type="journal article" date="2009" name="Science">
        <title>Green evolution and dynamic adaptations revealed by genomes of the marine picoeukaryotes Micromonas.</title>
        <authorList>
            <person name="Worden A.Z."/>
            <person name="Lee J.H."/>
            <person name="Mock T."/>
            <person name="Rouze P."/>
            <person name="Simmons M.P."/>
            <person name="Aerts A.L."/>
            <person name="Allen A.E."/>
            <person name="Cuvelier M.L."/>
            <person name="Derelle E."/>
            <person name="Everett M.V."/>
            <person name="Foulon E."/>
            <person name="Grimwood J."/>
            <person name="Gundlach H."/>
            <person name="Henrissat B."/>
            <person name="Napoli C."/>
            <person name="McDonald S.M."/>
            <person name="Parker M.S."/>
            <person name="Rombauts S."/>
            <person name="Salamov A."/>
            <person name="Von Dassow P."/>
            <person name="Badger J.H."/>
            <person name="Coutinho P.M."/>
            <person name="Demir E."/>
            <person name="Dubchak I."/>
            <person name="Gentemann C."/>
            <person name="Eikrem W."/>
            <person name="Gready J.E."/>
            <person name="John U."/>
            <person name="Lanier W."/>
            <person name="Lindquist E.A."/>
            <person name="Lucas S."/>
            <person name="Mayer K.F."/>
            <person name="Moreau H."/>
            <person name="Not F."/>
            <person name="Otillar R."/>
            <person name="Panaud O."/>
            <person name="Pangilinan J."/>
            <person name="Paulsen I."/>
            <person name="Piegu B."/>
            <person name="Poliakov A."/>
            <person name="Robbens S."/>
            <person name="Schmutz J."/>
            <person name="Toulza E."/>
            <person name="Wyss T."/>
            <person name="Zelensky A."/>
            <person name="Zhou K."/>
            <person name="Armbrust E.V."/>
            <person name="Bhattacharya D."/>
            <person name="Goodenough U.W."/>
            <person name="Van de Peer Y."/>
            <person name="Grigoriev I.V."/>
        </authorList>
    </citation>
    <scope>NUCLEOTIDE SEQUENCE [LARGE SCALE GENOMIC DNA]</scope>
    <source>
        <strain evidence="4">RCC299 / NOUM17</strain>
    </source>
</reference>
<evidence type="ECO:0000313" key="4">
    <source>
        <dbReference type="Proteomes" id="UP000002009"/>
    </source>
</evidence>
<feature type="transmembrane region" description="Helical" evidence="2">
    <location>
        <begin position="239"/>
        <end position="266"/>
    </location>
</feature>
<organism evidence="3 4">
    <name type="scientific">Micromonas commoda (strain RCC299 / NOUM17 / CCMP2709)</name>
    <name type="common">Picoplanktonic green alga</name>
    <dbReference type="NCBI Taxonomy" id="296587"/>
    <lineage>
        <taxon>Eukaryota</taxon>
        <taxon>Viridiplantae</taxon>
        <taxon>Chlorophyta</taxon>
        <taxon>Mamiellophyceae</taxon>
        <taxon>Mamiellales</taxon>
        <taxon>Mamiellaceae</taxon>
        <taxon>Micromonas</taxon>
    </lineage>
</organism>
<feature type="transmembrane region" description="Helical" evidence="2">
    <location>
        <begin position="172"/>
        <end position="198"/>
    </location>
</feature>
<keyword evidence="2" id="KW-1133">Transmembrane helix</keyword>
<keyword evidence="2" id="KW-0812">Transmembrane</keyword>
<dbReference type="RefSeq" id="XP_002500867.1">
    <property type="nucleotide sequence ID" value="XM_002500821.1"/>
</dbReference>
<dbReference type="OrthoDB" id="502714at2759"/>
<accession>C1E183</accession>
<dbReference type="KEGG" id="mis:MICPUN_107887"/>
<protein>
    <submittedName>
        <fullName evidence="3">Uncharacterized protein</fullName>
    </submittedName>
</protein>
<feature type="transmembrane region" description="Helical" evidence="2">
    <location>
        <begin position="71"/>
        <end position="89"/>
    </location>
</feature>
<name>C1E183_MICCC</name>
<feature type="region of interest" description="Disordered" evidence="1">
    <location>
        <begin position="1"/>
        <end position="25"/>
    </location>
</feature>
<evidence type="ECO:0000256" key="2">
    <source>
        <dbReference type="SAM" id="Phobius"/>
    </source>
</evidence>
<evidence type="ECO:0000313" key="3">
    <source>
        <dbReference type="EMBL" id="ACO62125.1"/>
    </source>
</evidence>
<gene>
    <name evidence="3" type="ORF">MICPUN_107887</name>
</gene>
<proteinExistence type="predicted"/>
<dbReference type="AlphaFoldDB" id="C1E183"/>
<dbReference type="InParanoid" id="C1E183"/>
<dbReference type="Gene3D" id="1.10.287.70">
    <property type="match status" value="1"/>
</dbReference>
<dbReference type="EMBL" id="CP001324">
    <property type="protein sequence ID" value="ACO62125.1"/>
    <property type="molecule type" value="Genomic_DNA"/>
</dbReference>
<keyword evidence="2" id="KW-0472">Membrane</keyword>